<dbReference type="InterPro" id="IPR016163">
    <property type="entry name" value="Ald_DH_C"/>
</dbReference>
<dbReference type="AlphaFoldDB" id="A0A1I2N461"/>
<name>A0A1I2N461_9GAMM</name>
<dbReference type="InterPro" id="IPR016161">
    <property type="entry name" value="Ald_DH/histidinol_DH"/>
</dbReference>
<organism evidence="3 4">
    <name type="scientific">Neptunomonas qingdaonensis</name>
    <dbReference type="NCBI Taxonomy" id="1045558"/>
    <lineage>
        <taxon>Bacteria</taxon>
        <taxon>Pseudomonadati</taxon>
        <taxon>Pseudomonadota</taxon>
        <taxon>Gammaproteobacteria</taxon>
        <taxon>Oceanospirillales</taxon>
        <taxon>Oceanospirillaceae</taxon>
        <taxon>Neptunomonas</taxon>
    </lineage>
</organism>
<evidence type="ECO:0000313" key="4">
    <source>
        <dbReference type="Proteomes" id="UP000198623"/>
    </source>
</evidence>
<dbReference type="InterPro" id="IPR015590">
    <property type="entry name" value="Aldehyde_DH_dom"/>
</dbReference>
<evidence type="ECO:0000256" key="1">
    <source>
        <dbReference type="ARBA" id="ARBA00023002"/>
    </source>
</evidence>
<dbReference type="Proteomes" id="UP000198623">
    <property type="component" value="Unassembled WGS sequence"/>
</dbReference>
<dbReference type="STRING" id="1045558.SAMN05216175_102289"/>
<dbReference type="SUPFAM" id="SSF53720">
    <property type="entry name" value="ALDH-like"/>
    <property type="match status" value="1"/>
</dbReference>
<dbReference type="EMBL" id="FOOU01000002">
    <property type="protein sequence ID" value="SFF98552.1"/>
    <property type="molecule type" value="Genomic_DNA"/>
</dbReference>
<feature type="domain" description="Aldehyde dehydrogenase" evidence="2">
    <location>
        <begin position="2"/>
        <end position="40"/>
    </location>
</feature>
<protein>
    <submittedName>
        <fullName evidence="3">Gamma-glutamyl-gamma-aminobutyraldehyde dehydrogenase/4-guanidinobutyraldehyde dehydrogenase / NAD-dependent aldehyde dehydrogenase</fullName>
    </submittedName>
</protein>
<dbReference type="Pfam" id="PF00171">
    <property type="entry name" value="Aldedh"/>
    <property type="match status" value="1"/>
</dbReference>
<gene>
    <name evidence="3" type="ORF">SAMN05216175_102289</name>
</gene>
<sequence length="46" mass="5208">MGINNYFGGDMTVPFGGFKESGNARDNSLHAMDDYTELKTTWIEFE</sequence>
<reference evidence="4" key="1">
    <citation type="submission" date="2016-10" db="EMBL/GenBank/DDBJ databases">
        <authorList>
            <person name="Varghese N."/>
            <person name="Submissions S."/>
        </authorList>
    </citation>
    <scope>NUCLEOTIDE SEQUENCE [LARGE SCALE GENOMIC DNA]</scope>
    <source>
        <strain evidence="4">CGMCC 1.10971</strain>
    </source>
</reference>
<dbReference type="Gene3D" id="3.40.605.10">
    <property type="entry name" value="Aldehyde Dehydrogenase, Chain A, domain 1"/>
    <property type="match status" value="1"/>
</dbReference>
<dbReference type="GO" id="GO:0016620">
    <property type="term" value="F:oxidoreductase activity, acting on the aldehyde or oxo group of donors, NAD or NADP as acceptor"/>
    <property type="evidence" value="ECO:0007669"/>
    <property type="project" value="InterPro"/>
</dbReference>
<evidence type="ECO:0000259" key="2">
    <source>
        <dbReference type="Pfam" id="PF00171"/>
    </source>
</evidence>
<proteinExistence type="predicted"/>
<keyword evidence="1" id="KW-0560">Oxidoreductase</keyword>
<keyword evidence="4" id="KW-1185">Reference proteome</keyword>
<dbReference type="InterPro" id="IPR016162">
    <property type="entry name" value="Ald_DH_N"/>
</dbReference>
<evidence type="ECO:0000313" key="3">
    <source>
        <dbReference type="EMBL" id="SFF98552.1"/>
    </source>
</evidence>
<dbReference type="Gene3D" id="3.40.309.10">
    <property type="entry name" value="Aldehyde Dehydrogenase, Chain A, domain 2"/>
    <property type="match status" value="1"/>
</dbReference>
<accession>A0A1I2N461</accession>